<evidence type="ECO:0000313" key="7">
    <source>
        <dbReference type="Proteomes" id="UP000298416"/>
    </source>
</evidence>
<organism evidence="6">
    <name type="scientific">Salvia splendens</name>
    <name type="common">Scarlet sage</name>
    <dbReference type="NCBI Taxonomy" id="180675"/>
    <lineage>
        <taxon>Eukaryota</taxon>
        <taxon>Viridiplantae</taxon>
        <taxon>Streptophyta</taxon>
        <taxon>Embryophyta</taxon>
        <taxon>Tracheophyta</taxon>
        <taxon>Spermatophyta</taxon>
        <taxon>Magnoliopsida</taxon>
        <taxon>eudicotyledons</taxon>
        <taxon>Gunneridae</taxon>
        <taxon>Pentapetalae</taxon>
        <taxon>asterids</taxon>
        <taxon>lamiids</taxon>
        <taxon>Lamiales</taxon>
        <taxon>Lamiaceae</taxon>
        <taxon>Nepetoideae</taxon>
        <taxon>Mentheae</taxon>
        <taxon>Salviinae</taxon>
        <taxon>Salvia</taxon>
        <taxon>Salvia subgen. Calosphace</taxon>
        <taxon>core Calosphace</taxon>
    </lineage>
</organism>
<dbReference type="InterPro" id="IPR044791">
    <property type="entry name" value="Beta-glucanase/XTH"/>
</dbReference>
<dbReference type="Proteomes" id="UP000298416">
    <property type="component" value="Unassembled WGS sequence"/>
</dbReference>
<dbReference type="Gene3D" id="2.60.120.200">
    <property type="match status" value="1"/>
</dbReference>
<evidence type="ECO:0000259" key="5">
    <source>
        <dbReference type="Pfam" id="PF00722"/>
    </source>
</evidence>
<dbReference type="AlphaFoldDB" id="A0A8X9A046"/>
<feature type="chain" id="PRO_5036484486" description="GH16 domain-containing protein" evidence="4">
    <location>
        <begin position="24"/>
        <end position="352"/>
    </location>
</feature>
<dbReference type="InterPro" id="IPR000757">
    <property type="entry name" value="Beta-glucanase-like"/>
</dbReference>
<keyword evidence="3" id="KW-0175">Coiled coil</keyword>
<dbReference type="PANTHER" id="PTHR31062">
    <property type="entry name" value="XYLOGLUCAN ENDOTRANSGLUCOSYLASE/HYDROLASE PROTEIN 8-RELATED"/>
    <property type="match status" value="1"/>
</dbReference>
<dbReference type="Gene3D" id="1.20.5.1700">
    <property type="match status" value="1"/>
</dbReference>
<gene>
    <name evidence="6" type="ORF">SASPL_114150</name>
</gene>
<proteinExistence type="predicted"/>
<keyword evidence="7" id="KW-1185">Reference proteome</keyword>
<accession>A0A8X9A046</accession>
<evidence type="ECO:0000256" key="3">
    <source>
        <dbReference type="SAM" id="Coils"/>
    </source>
</evidence>
<name>A0A8X9A046_SALSN</name>
<dbReference type="GO" id="GO:0004553">
    <property type="term" value="F:hydrolase activity, hydrolyzing O-glycosyl compounds"/>
    <property type="evidence" value="ECO:0007669"/>
    <property type="project" value="InterPro"/>
</dbReference>
<keyword evidence="1" id="KW-0378">Hydrolase</keyword>
<reference evidence="6" key="2">
    <citation type="submission" date="2020-08" db="EMBL/GenBank/DDBJ databases">
        <title>Plant Genome Project.</title>
        <authorList>
            <person name="Zhang R.-G."/>
        </authorList>
    </citation>
    <scope>NUCLEOTIDE SEQUENCE</scope>
    <source>
        <strain evidence="6">Huo1</strain>
        <tissue evidence="6">Leaf</tissue>
    </source>
</reference>
<feature type="coiled-coil region" evidence="3">
    <location>
        <begin position="95"/>
        <end position="143"/>
    </location>
</feature>
<dbReference type="InterPro" id="IPR013320">
    <property type="entry name" value="ConA-like_dom_sf"/>
</dbReference>
<dbReference type="GO" id="GO:0005975">
    <property type="term" value="P:carbohydrate metabolic process"/>
    <property type="evidence" value="ECO:0007669"/>
    <property type="project" value="InterPro"/>
</dbReference>
<dbReference type="SUPFAM" id="SSF49899">
    <property type="entry name" value="Concanavalin A-like lectins/glucanases"/>
    <property type="match status" value="1"/>
</dbReference>
<evidence type="ECO:0000256" key="1">
    <source>
        <dbReference type="ARBA" id="ARBA00022801"/>
    </source>
</evidence>
<feature type="domain" description="GH16" evidence="5">
    <location>
        <begin position="31"/>
        <end position="69"/>
    </location>
</feature>
<evidence type="ECO:0000256" key="4">
    <source>
        <dbReference type="SAM" id="SignalP"/>
    </source>
</evidence>
<keyword evidence="2" id="KW-0326">Glycosidase</keyword>
<protein>
    <recommendedName>
        <fullName evidence="5">GH16 domain-containing protein</fullName>
    </recommendedName>
</protein>
<reference evidence="6" key="1">
    <citation type="submission" date="2018-01" db="EMBL/GenBank/DDBJ databases">
        <authorList>
            <person name="Mao J.F."/>
        </authorList>
    </citation>
    <scope>NUCLEOTIDE SEQUENCE</scope>
    <source>
        <strain evidence="6">Huo1</strain>
        <tissue evidence="6">Leaf</tissue>
    </source>
</reference>
<keyword evidence="4" id="KW-0732">Signal</keyword>
<sequence length="352" mass="38616">MGAAFCESAILVVSILFGGVVLSLPRCGDQVVEGGRQLTLSLDQYSGSGFQSKNEYLFGRFDMQMKLVPGESSMADEPSFHEEFADADNADSYEIAELNQRINDLEEENTKNVKEIDELKASIEKLESENADLKNQTENAQSDNKAFGAVAARAADLESEVSRLHHGLATAMIDLQELPGLKSELEGMKGRAMEKDVKLDAAEREKALLVVELDARDKQIQVFKKNVEELEAVVGKGKGYAEKDGLAMKVEKMKAEISVLQSCLDDKQILIKELERGGIYGDDSLGKRGLICGLRQREWMIVGGSAIATAAVMWHHIFSEHGLSSLKVSKQLSGCSLQRSGGADHYIRLVKM</sequence>
<feature type="signal peptide" evidence="4">
    <location>
        <begin position="1"/>
        <end position="23"/>
    </location>
</feature>
<dbReference type="Pfam" id="PF00722">
    <property type="entry name" value="Glyco_hydro_16"/>
    <property type="match status" value="1"/>
</dbReference>
<dbReference type="EMBL" id="PNBA02000005">
    <property type="protein sequence ID" value="KAG6423747.1"/>
    <property type="molecule type" value="Genomic_DNA"/>
</dbReference>
<evidence type="ECO:0000313" key="6">
    <source>
        <dbReference type="EMBL" id="KAG6423747.1"/>
    </source>
</evidence>
<evidence type="ECO:0000256" key="2">
    <source>
        <dbReference type="ARBA" id="ARBA00023295"/>
    </source>
</evidence>
<comment type="caution">
    <text evidence="6">The sequence shown here is derived from an EMBL/GenBank/DDBJ whole genome shotgun (WGS) entry which is preliminary data.</text>
</comment>